<reference evidence="3" key="2">
    <citation type="submission" date="2015-01" db="EMBL/GenBank/DDBJ databases">
        <title>Evolutionary Origins and Diversification of the Mycorrhizal Mutualists.</title>
        <authorList>
            <consortium name="DOE Joint Genome Institute"/>
            <consortium name="Mycorrhizal Genomics Consortium"/>
            <person name="Kohler A."/>
            <person name="Kuo A."/>
            <person name="Nagy L.G."/>
            <person name="Floudas D."/>
            <person name="Copeland A."/>
            <person name="Barry K.W."/>
            <person name="Cichocki N."/>
            <person name="Veneault-Fourrey C."/>
            <person name="LaButti K."/>
            <person name="Lindquist E.A."/>
            <person name="Lipzen A."/>
            <person name="Lundell T."/>
            <person name="Morin E."/>
            <person name="Murat C."/>
            <person name="Riley R."/>
            <person name="Ohm R."/>
            <person name="Sun H."/>
            <person name="Tunlid A."/>
            <person name="Henrissat B."/>
            <person name="Grigoriev I.V."/>
            <person name="Hibbett D.S."/>
            <person name="Martin F."/>
        </authorList>
    </citation>
    <scope>NUCLEOTIDE SEQUENCE [LARGE SCALE GENOMIC DNA]</scope>
    <source>
        <strain evidence="3">LaAM-08-1</strain>
    </source>
</reference>
<gene>
    <name evidence="2" type="ORF">K443DRAFT_503054</name>
</gene>
<evidence type="ECO:0000256" key="1">
    <source>
        <dbReference type="SAM" id="MobiDB-lite"/>
    </source>
</evidence>
<organism evidence="2 3">
    <name type="scientific">Laccaria amethystina LaAM-08-1</name>
    <dbReference type="NCBI Taxonomy" id="1095629"/>
    <lineage>
        <taxon>Eukaryota</taxon>
        <taxon>Fungi</taxon>
        <taxon>Dikarya</taxon>
        <taxon>Basidiomycota</taxon>
        <taxon>Agaricomycotina</taxon>
        <taxon>Agaricomycetes</taxon>
        <taxon>Agaricomycetidae</taxon>
        <taxon>Agaricales</taxon>
        <taxon>Agaricineae</taxon>
        <taxon>Hydnangiaceae</taxon>
        <taxon>Laccaria</taxon>
    </lineage>
</organism>
<dbReference type="Proteomes" id="UP000054477">
    <property type="component" value="Unassembled WGS sequence"/>
</dbReference>
<keyword evidence="3" id="KW-1185">Reference proteome</keyword>
<proteinExistence type="predicted"/>
<dbReference type="HOGENOM" id="CLU_2133918_0_0_1"/>
<protein>
    <submittedName>
        <fullName evidence="2">Uncharacterized protein</fullName>
    </submittedName>
</protein>
<reference evidence="2 3" key="1">
    <citation type="submission" date="2014-04" db="EMBL/GenBank/DDBJ databases">
        <authorList>
            <consortium name="DOE Joint Genome Institute"/>
            <person name="Kuo A."/>
            <person name="Kohler A."/>
            <person name="Nagy L.G."/>
            <person name="Floudas D."/>
            <person name="Copeland A."/>
            <person name="Barry K.W."/>
            <person name="Cichocki N."/>
            <person name="Veneault-Fourrey C."/>
            <person name="LaButti K."/>
            <person name="Lindquist E.A."/>
            <person name="Lipzen A."/>
            <person name="Lundell T."/>
            <person name="Morin E."/>
            <person name="Murat C."/>
            <person name="Sun H."/>
            <person name="Tunlid A."/>
            <person name="Henrissat B."/>
            <person name="Grigoriev I.V."/>
            <person name="Hibbett D.S."/>
            <person name="Martin F."/>
            <person name="Nordberg H.P."/>
            <person name="Cantor M.N."/>
            <person name="Hua S.X."/>
        </authorList>
    </citation>
    <scope>NUCLEOTIDE SEQUENCE [LARGE SCALE GENOMIC DNA]</scope>
    <source>
        <strain evidence="2 3">LaAM-08-1</strain>
    </source>
</reference>
<dbReference type="EMBL" id="KN838585">
    <property type="protein sequence ID" value="KIK02986.1"/>
    <property type="molecule type" value="Genomic_DNA"/>
</dbReference>
<sequence length="113" mass="12739">MFMHTGRNCDERQKPGKKYRWPTKEPESTSPVEGSRANSVQFGIYSMTENLQASNNVTEGYLTSQVCSSMSRLRSVLLNLSRRAGDFPRVVGRRLCVPGSMLLPPTHTFSQKK</sequence>
<dbReference type="AlphaFoldDB" id="A0A0C9XDS6"/>
<evidence type="ECO:0000313" key="3">
    <source>
        <dbReference type="Proteomes" id="UP000054477"/>
    </source>
</evidence>
<accession>A0A0C9XDS6</accession>
<feature type="region of interest" description="Disordered" evidence="1">
    <location>
        <begin position="1"/>
        <end position="35"/>
    </location>
</feature>
<evidence type="ECO:0000313" key="2">
    <source>
        <dbReference type="EMBL" id="KIK02986.1"/>
    </source>
</evidence>
<name>A0A0C9XDS6_9AGAR</name>